<dbReference type="Proteomes" id="UP001199642">
    <property type="component" value="Chromosome"/>
</dbReference>
<feature type="transmembrane region" description="Helical" evidence="11">
    <location>
        <begin position="72"/>
        <end position="100"/>
    </location>
</feature>
<keyword evidence="8" id="KW-0764">Sulfate transport</keyword>
<proteinExistence type="predicted"/>
<evidence type="ECO:0000256" key="6">
    <source>
        <dbReference type="ARBA" id="ARBA00022692"/>
    </source>
</evidence>
<organism evidence="12 13">
    <name type="scientific">Microbacterium resistens</name>
    <dbReference type="NCBI Taxonomy" id="156977"/>
    <lineage>
        <taxon>Bacteria</taxon>
        <taxon>Bacillati</taxon>
        <taxon>Actinomycetota</taxon>
        <taxon>Actinomycetes</taxon>
        <taxon>Micrococcales</taxon>
        <taxon>Microbacteriaceae</taxon>
        <taxon>Microbacterium</taxon>
    </lineage>
</organism>
<dbReference type="PANTHER" id="PTHR37468:SF1">
    <property type="entry name" value="SULFATE TRANSPORTER CYSZ"/>
    <property type="match status" value="1"/>
</dbReference>
<keyword evidence="7 11" id="KW-1133">Transmembrane helix</keyword>
<feature type="transmembrane region" description="Helical" evidence="11">
    <location>
        <begin position="24"/>
        <end position="52"/>
    </location>
</feature>
<dbReference type="Pfam" id="PF07264">
    <property type="entry name" value="EI24"/>
    <property type="match status" value="1"/>
</dbReference>
<keyword evidence="9 11" id="KW-0472">Membrane</keyword>
<comment type="subcellular location">
    <subcellularLocation>
        <location evidence="1">Membrane</location>
        <topology evidence="1">Multi-pass membrane protein</topology>
    </subcellularLocation>
</comment>
<dbReference type="RefSeq" id="WP_231819979.1">
    <property type="nucleotide sequence ID" value="NZ_CP082781.1"/>
</dbReference>
<dbReference type="EMBL" id="CP082781">
    <property type="protein sequence ID" value="UGS26269.1"/>
    <property type="molecule type" value="Genomic_DNA"/>
</dbReference>
<dbReference type="InterPro" id="IPR050480">
    <property type="entry name" value="CysZ-like"/>
</dbReference>
<keyword evidence="6 11" id="KW-0812">Transmembrane</keyword>
<evidence type="ECO:0000313" key="13">
    <source>
        <dbReference type="Proteomes" id="UP001199642"/>
    </source>
</evidence>
<dbReference type="InterPro" id="IPR059112">
    <property type="entry name" value="CysZ/EI24"/>
</dbReference>
<evidence type="ECO:0000313" key="12">
    <source>
        <dbReference type="EMBL" id="UGS26269.1"/>
    </source>
</evidence>
<evidence type="ECO:0000256" key="8">
    <source>
        <dbReference type="ARBA" id="ARBA00023032"/>
    </source>
</evidence>
<gene>
    <name evidence="12" type="ORF">K8F61_16820</name>
</gene>
<evidence type="ECO:0000256" key="3">
    <source>
        <dbReference type="ARBA" id="ARBA00022475"/>
    </source>
</evidence>
<protein>
    <submittedName>
        <fullName evidence="12">EI24 domain-containing protein</fullName>
    </submittedName>
</protein>
<keyword evidence="2" id="KW-0813">Transport</keyword>
<keyword evidence="3" id="KW-1003">Cell membrane</keyword>
<feature type="compositionally biased region" description="Low complexity" evidence="10">
    <location>
        <begin position="246"/>
        <end position="257"/>
    </location>
</feature>
<evidence type="ECO:0000256" key="7">
    <source>
        <dbReference type="ARBA" id="ARBA00022989"/>
    </source>
</evidence>
<evidence type="ECO:0000256" key="2">
    <source>
        <dbReference type="ARBA" id="ARBA00022448"/>
    </source>
</evidence>
<keyword evidence="13" id="KW-1185">Reference proteome</keyword>
<evidence type="ECO:0000256" key="11">
    <source>
        <dbReference type="SAM" id="Phobius"/>
    </source>
</evidence>
<feature type="transmembrane region" description="Helical" evidence="11">
    <location>
        <begin position="214"/>
        <end position="235"/>
    </location>
</feature>
<evidence type="ECO:0000256" key="10">
    <source>
        <dbReference type="SAM" id="MobiDB-lite"/>
    </source>
</evidence>
<evidence type="ECO:0000256" key="9">
    <source>
        <dbReference type="ARBA" id="ARBA00023136"/>
    </source>
</evidence>
<keyword evidence="5" id="KW-0028">Amino-acid biosynthesis</keyword>
<evidence type="ECO:0000256" key="4">
    <source>
        <dbReference type="ARBA" id="ARBA00022519"/>
    </source>
</evidence>
<keyword evidence="4" id="KW-0997">Cell inner membrane</keyword>
<accession>A0ABY3RTP8</accession>
<dbReference type="PANTHER" id="PTHR37468">
    <property type="entry name" value="SULFATE TRANSPORTER CYSZ"/>
    <property type="match status" value="1"/>
</dbReference>
<feature type="region of interest" description="Disordered" evidence="10">
    <location>
        <begin position="246"/>
        <end position="274"/>
    </location>
</feature>
<evidence type="ECO:0000256" key="5">
    <source>
        <dbReference type="ARBA" id="ARBA00022605"/>
    </source>
</evidence>
<evidence type="ECO:0000256" key="1">
    <source>
        <dbReference type="ARBA" id="ARBA00004141"/>
    </source>
</evidence>
<feature type="transmembrane region" description="Helical" evidence="11">
    <location>
        <begin position="136"/>
        <end position="168"/>
    </location>
</feature>
<reference evidence="12 13" key="1">
    <citation type="submission" date="2023-01" db="EMBL/GenBank/DDBJ databases">
        <title>Characterization of estradiol degrading bacteria Microbacterium sp. MZT7 and reveal degrading genes through genome analysis.</title>
        <authorList>
            <person name="Hao P."/>
            <person name="Gao Y."/>
        </authorList>
    </citation>
    <scope>NUCLEOTIDE SEQUENCE [LARGE SCALE GENOMIC DNA]</scope>
    <source>
        <strain evidence="12 13">MZT7</strain>
    </source>
</reference>
<name>A0ABY3RTP8_9MICO</name>
<sequence>MIGEFGAGVATLLRGFGLWRRRPGLMALGLLPAVIAAAVLLAALIPLALSLGPLADALTPFADGWIPGWRTALRIAVGTVVFVAALALAAAVFTALALIIGDPFYQRIWRAVEHERGAPPEGEGSFWTTVGEGVRLVLVGALTGLVVLLVGLIPVVGGVVGAVLGVVLTGRVLARELTGRAFDARELDGPQRTAILRSGRARTLGFGVATQLCFLVPLGAVIVMPAAVAGATMLARDLLERTPLPAPEAAAASRPPLGGTQDRGAALPGGSSDA</sequence>